<dbReference type="PRINTS" id="PR00464">
    <property type="entry name" value="EP450II"/>
</dbReference>
<dbReference type="PROSITE" id="PS00086">
    <property type="entry name" value="CYTOCHROME_P450"/>
    <property type="match status" value="1"/>
</dbReference>
<evidence type="ECO:0000256" key="3">
    <source>
        <dbReference type="ARBA" id="ARBA00022617"/>
    </source>
</evidence>
<dbReference type="InterPro" id="IPR002402">
    <property type="entry name" value="Cyt_P450_E_grp-II"/>
</dbReference>
<keyword evidence="9" id="KW-0812">Transmembrane</keyword>
<dbReference type="GO" id="GO:0020037">
    <property type="term" value="F:heme binding"/>
    <property type="evidence" value="ECO:0007669"/>
    <property type="project" value="InterPro"/>
</dbReference>
<evidence type="ECO:0000256" key="8">
    <source>
        <dbReference type="PIRSR" id="PIRSR602402-1"/>
    </source>
</evidence>
<dbReference type="PANTHER" id="PTHR24287">
    <property type="entry name" value="P450, PUTATIVE (EUROFUNG)-RELATED"/>
    <property type="match status" value="1"/>
</dbReference>
<dbReference type="SUPFAM" id="SSF48264">
    <property type="entry name" value="Cytochrome P450"/>
    <property type="match status" value="1"/>
</dbReference>
<keyword evidence="5" id="KW-0560">Oxidoreductase</keyword>
<keyword evidence="11" id="KW-1185">Reference proteome</keyword>
<dbReference type="Proteomes" id="UP000572817">
    <property type="component" value="Unassembled WGS sequence"/>
</dbReference>
<evidence type="ECO:0000313" key="11">
    <source>
        <dbReference type="Proteomes" id="UP000572817"/>
    </source>
</evidence>
<dbReference type="InterPro" id="IPR017972">
    <property type="entry name" value="Cyt_P450_CS"/>
</dbReference>
<feature type="transmembrane region" description="Helical" evidence="9">
    <location>
        <begin position="6"/>
        <end position="24"/>
    </location>
</feature>
<organism evidence="10 11">
    <name type="scientific">Botryosphaeria dothidea</name>
    <dbReference type="NCBI Taxonomy" id="55169"/>
    <lineage>
        <taxon>Eukaryota</taxon>
        <taxon>Fungi</taxon>
        <taxon>Dikarya</taxon>
        <taxon>Ascomycota</taxon>
        <taxon>Pezizomycotina</taxon>
        <taxon>Dothideomycetes</taxon>
        <taxon>Dothideomycetes incertae sedis</taxon>
        <taxon>Botryosphaeriales</taxon>
        <taxon>Botryosphaeriaceae</taxon>
        <taxon>Botryosphaeria</taxon>
    </lineage>
</organism>
<keyword evidence="9" id="KW-1133">Transmembrane helix</keyword>
<dbReference type="Gene3D" id="1.10.630.10">
    <property type="entry name" value="Cytochrome P450"/>
    <property type="match status" value="1"/>
</dbReference>
<evidence type="ECO:0000256" key="5">
    <source>
        <dbReference type="ARBA" id="ARBA00023002"/>
    </source>
</evidence>
<keyword evidence="3 8" id="KW-0349">Heme</keyword>
<protein>
    <submittedName>
        <fullName evidence="10">Cytochrome p450</fullName>
    </submittedName>
</protein>
<evidence type="ECO:0000256" key="9">
    <source>
        <dbReference type="SAM" id="Phobius"/>
    </source>
</evidence>
<keyword evidence="7" id="KW-0503">Monooxygenase</keyword>
<evidence type="ECO:0000313" key="10">
    <source>
        <dbReference type="EMBL" id="KAF4306357.1"/>
    </source>
</evidence>
<gene>
    <name evidence="10" type="ORF">GTA08_BOTSDO05253</name>
</gene>
<dbReference type="Pfam" id="PF00067">
    <property type="entry name" value="p450"/>
    <property type="match status" value="1"/>
</dbReference>
<dbReference type="InterPro" id="IPR036396">
    <property type="entry name" value="Cyt_P450_sf"/>
</dbReference>
<dbReference type="InterPro" id="IPR002974">
    <property type="entry name" value="Cyt_P450_E_CYP52_ascomycetes"/>
</dbReference>
<keyword evidence="9" id="KW-0472">Membrane</keyword>
<dbReference type="AlphaFoldDB" id="A0A8H4N8C2"/>
<evidence type="ECO:0000256" key="4">
    <source>
        <dbReference type="ARBA" id="ARBA00022723"/>
    </source>
</evidence>
<evidence type="ECO:0000256" key="1">
    <source>
        <dbReference type="ARBA" id="ARBA00001971"/>
    </source>
</evidence>
<evidence type="ECO:0000256" key="2">
    <source>
        <dbReference type="ARBA" id="ARBA00010617"/>
    </source>
</evidence>
<dbReference type="InterPro" id="IPR029058">
    <property type="entry name" value="AB_hydrolase_fold"/>
</dbReference>
<name>A0A8H4N8C2_9PEZI</name>
<sequence>MTISLFASPLFLFTSITTILYILYRTITTSLARRRFARKNGCLPAAHLPLRDPLLGIDGLRASICAAKQRKLLSMLTDRFYSIAPTHTSHRLGSPAIITMEPENVKAILATRFKDFAIAPFRQPALHSFLGDGIFTTDGPHWAASRAMIRPNFSRDQVADLDAFEDHFRDLLQAMPDGFGAEGEEGFDLQELFFRFTIDSATEFLFGKSVRSLSAEGADEAEARFAEAFTVAQAEGLDLIRLGPLARLLGAKRRLSTGERAVDVVHAYVDQFVDEAVRYREGLERGEKSEEGEEGKKYVFLHELAKQTKDKRRLRDELLNVLLAGRDTTASLLGNLFWVLSKRPDVWAKLREEIEQQLGGKTPTYEELRSMKYLKWCLNESLRLHPVVPLNSRMCVADTVFPVGGGPDGKAPVFVKKGTIASYSVFAMHRRKDIYGPDADEFRPERWESLRVGWEYLPFNGGPRICVGQQYALTEASYVTVRLAQEFKALRNTDPSDVWQEQIALTLCSGNGFPKMSYARELSEARSDSPTTYANSFVFRVQGLPQGHDDSLQRHVRGLVVKNSHLHNLELDCPVFDFQVDIVTSRCGGPRVALIESAVGSEVFGSQRHLREFQYYFRRDTGANQLNADCTFSNLTRLYNNPEKITADIIAITGLDGHAYGSWKSKEDSIMWLRHFLSKDLPNCRVMTYGSNSNIGQGLETIRDYERGLQEQIKLEKQRPLIFVAHSYGGLILARTLKEARLSTDPAREMIYTATYGVLLFGVPHRGLPVADMRKLIPDLDNPRYALLDQIISDSEHTLSLVGDFKTIMENRQVVTFYETMPTKQLVFVSLPNEGMYSYQACS</sequence>
<keyword evidence="6 8" id="KW-0408">Iron</keyword>
<evidence type="ECO:0000256" key="6">
    <source>
        <dbReference type="ARBA" id="ARBA00023004"/>
    </source>
</evidence>
<dbReference type="CDD" id="cd11063">
    <property type="entry name" value="CYP52"/>
    <property type="match status" value="1"/>
</dbReference>
<keyword evidence="4 8" id="KW-0479">Metal-binding</keyword>
<dbReference type="EMBL" id="WWBZ02000033">
    <property type="protein sequence ID" value="KAF4306357.1"/>
    <property type="molecule type" value="Genomic_DNA"/>
</dbReference>
<feature type="binding site" description="axial binding residue" evidence="8">
    <location>
        <position position="466"/>
    </location>
    <ligand>
        <name>heme</name>
        <dbReference type="ChEBI" id="CHEBI:30413"/>
    </ligand>
    <ligandPart>
        <name>Fe</name>
        <dbReference type="ChEBI" id="CHEBI:18248"/>
    </ligandPart>
</feature>
<dbReference type="GO" id="GO:0005506">
    <property type="term" value="F:iron ion binding"/>
    <property type="evidence" value="ECO:0007669"/>
    <property type="project" value="InterPro"/>
</dbReference>
<reference evidence="10" key="1">
    <citation type="submission" date="2020-04" db="EMBL/GenBank/DDBJ databases">
        <title>Genome Assembly and Annotation of Botryosphaeria dothidea sdau 11-99, a Latent Pathogen of Apple Fruit Ring Rot in China.</title>
        <authorList>
            <person name="Yu C."/>
            <person name="Diao Y."/>
            <person name="Lu Q."/>
            <person name="Zhao J."/>
            <person name="Cui S."/>
            <person name="Peng C."/>
            <person name="He B."/>
            <person name="Liu H."/>
        </authorList>
    </citation>
    <scope>NUCLEOTIDE SEQUENCE [LARGE SCALE GENOMIC DNA]</scope>
    <source>
        <strain evidence="10">Sdau11-99</strain>
    </source>
</reference>
<dbReference type="PANTHER" id="PTHR24287:SF17">
    <property type="entry name" value="P450, PUTATIVE (EUROFUNG)-RELATED"/>
    <property type="match status" value="1"/>
</dbReference>
<accession>A0A8H4N8C2</accession>
<proteinExistence type="inferred from homology"/>
<comment type="caution">
    <text evidence="10">The sequence shown here is derived from an EMBL/GenBank/DDBJ whole genome shotgun (WGS) entry which is preliminary data.</text>
</comment>
<comment type="similarity">
    <text evidence="2">Belongs to the cytochrome P450 family.</text>
</comment>
<dbReference type="SUPFAM" id="SSF53474">
    <property type="entry name" value="alpha/beta-Hydrolases"/>
    <property type="match status" value="1"/>
</dbReference>
<comment type="cofactor">
    <cofactor evidence="1 8">
        <name>heme</name>
        <dbReference type="ChEBI" id="CHEBI:30413"/>
    </cofactor>
</comment>
<evidence type="ECO:0000256" key="7">
    <source>
        <dbReference type="ARBA" id="ARBA00023033"/>
    </source>
</evidence>
<dbReference type="Gene3D" id="3.40.50.1820">
    <property type="entry name" value="alpha/beta hydrolase"/>
    <property type="match status" value="1"/>
</dbReference>
<dbReference type="InterPro" id="IPR047146">
    <property type="entry name" value="Cyt_P450_E_CYP52_fungi"/>
</dbReference>
<dbReference type="PRINTS" id="PR01239">
    <property type="entry name" value="EP450IICYP52"/>
</dbReference>
<dbReference type="InterPro" id="IPR001128">
    <property type="entry name" value="Cyt_P450"/>
</dbReference>
<dbReference type="PRINTS" id="PR00385">
    <property type="entry name" value="P450"/>
</dbReference>
<dbReference type="GO" id="GO:0016712">
    <property type="term" value="F:oxidoreductase activity, acting on paired donors, with incorporation or reduction of molecular oxygen, reduced flavin or flavoprotein as one donor, and incorporation of one atom of oxygen"/>
    <property type="evidence" value="ECO:0007669"/>
    <property type="project" value="InterPro"/>
</dbReference>
<dbReference type="OrthoDB" id="1470350at2759"/>